<evidence type="ECO:0000256" key="7">
    <source>
        <dbReference type="SAM" id="MobiDB-lite"/>
    </source>
</evidence>
<evidence type="ECO:0000313" key="13">
    <source>
        <dbReference type="EMBL" id="XBO37348.1"/>
    </source>
</evidence>
<dbReference type="InterPro" id="IPR023408">
    <property type="entry name" value="MscS_beta-dom_sf"/>
</dbReference>
<feature type="transmembrane region" description="Helical" evidence="8">
    <location>
        <begin position="200"/>
        <end position="220"/>
    </location>
</feature>
<evidence type="ECO:0000256" key="9">
    <source>
        <dbReference type="SAM" id="SignalP"/>
    </source>
</evidence>
<reference evidence="13" key="1">
    <citation type="submission" date="2024-05" db="EMBL/GenBank/DDBJ databases">
        <authorList>
            <person name="Kim S."/>
            <person name="Heo J."/>
            <person name="Choi H."/>
            <person name="Choi Y."/>
            <person name="Kwon S.-W."/>
            <person name="Kim Y."/>
        </authorList>
    </citation>
    <scope>NUCLEOTIDE SEQUENCE</scope>
    <source>
        <strain evidence="13">KACC 23698</strain>
    </source>
</reference>
<feature type="transmembrane region" description="Helical" evidence="8">
    <location>
        <begin position="303"/>
        <end position="323"/>
    </location>
</feature>
<dbReference type="Pfam" id="PF21088">
    <property type="entry name" value="MS_channel_1st"/>
    <property type="match status" value="1"/>
</dbReference>
<evidence type="ECO:0000256" key="2">
    <source>
        <dbReference type="ARBA" id="ARBA00008017"/>
    </source>
</evidence>
<organism evidence="13">
    <name type="scientific">Alsobacter sp. KACC 23698</name>
    <dbReference type="NCBI Taxonomy" id="3149229"/>
    <lineage>
        <taxon>Bacteria</taxon>
        <taxon>Pseudomonadati</taxon>
        <taxon>Pseudomonadota</taxon>
        <taxon>Alphaproteobacteria</taxon>
        <taxon>Hyphomicrobiales</taxon>
        <taxon>Alsobacteraceae</taxon>
        <taxon>Alsobacter</taxon>
    </lineage>
</organism>
<dbReference type="Gene3D" id="1.10.287.1260">
    <property type="match status" value="1"/>
</dbReference>
<dbReference type="Pfam" id="PF21082">
    <property type="entry name" value="MS_channel_3rd"/>
    <property type="match status" value="1"/>
</dbReference>
<dbReference type="PANTHER" id="PTHR30460">
    <property type="entry name" value="MODERATE CONDUCTANCE MECHANOSENSITIVE CHANNEL YBIO"/>
    <property type="match status" value="1"/>
</dbReference>
<feature type="transmembrane region" description="Helical" evidence="8">
    <location>
        <begin position="232"/>
        <end position="259"/>
    </location>
</feature>
<evidence type="ECO:0000259" key="11">
    <source>
        <dbReference type="Pfam" id="PF21082"/>
    </source>
</evidence>
<feature type="transmembrane region" description="Helical" evidence="8">
    <location>
        <begin position="462"/>
        <end position="480"/>
    </location>
</feature>
<keyword evidence="6 8" id="KW-0472">Membrane</keyword>
<dbReference type="Gene3D" id="3.30.70.100">
    <property type="match status" value="1"/>
</dbReference>
<evidence type="ECO:0000256" key="4">
    <source>
        <dbReference type="ARBA" id="ARBA00022692"/>
    </source>
</evidence>
<evidence type="ECO:0000259" key="10">
    <source>
        <dbReference type="Pfam" id="PF00924"/>
    </source>
</evidence>
<feature type="transmembrane region" description="Helical" evidence="8">
    <location>
        <begin position="351"/>
        <end position="373"/>
    </location>
</feature>
<keyword evidence="3" id="KW-1003">Cell membrane</keyword>
<feature type="domain" description="Mechanosensitive ion channel MscS" evidence="10">
    <location>
        <begin position="567"/>
        <end position="632"/>
    </location>
</feature>
<dbReference type="AlphaFoldDB" id="A0AAU7JAF5"/>
<keyword evidence="4 8" id="KW-0812">Transmembrane</keyword>
<dbReference type="Gene3D" id="2.30.30.60">
    <property type="match status" value="1"/>
</dbReference>
<evidence type="ECO:0000256" key="6">
    <source>
        <dbReference type="ARBA" id="ARBA00023136"/>
    </source>
</evidence>
<name>A0AAU7JAF5_9HYPH</name>
<dbReference type="RefSeq" id="WP_406854169.1">
    <property type="nucleotide sequence ID" value="NZ_CP157484.1"/>
</dbReference>
<feature type="chain" id="PRO_5043750414" evidence="9">
    <location>
        <begin position="33"/>
        <end position="775"/>
    </location>
</feature>
<feature type="transmembrane region" description="Helical" evidence="8">
    <location>
        <begin position="149"/>
        <end position="174"/>
    </location>
</feature>
<dbReference type="InterPro" id="IPR049278">
    <property type="entry name" value="MS_channel_C"/>
</dbReference>
<evidence type="ECO:0000259" key="12">
    <source>
        <dbReference type="Pfam" id="PF21088"/>
    </source>
</evidence>
<dbReference type="InterPro" id="IPR006685">
    <property type="entry name" value="MscS_channel_2nd"/>
</dbReference>
<dbReference type="InterPro" id="IPR010920">
    <property type="entry name" value="LSM_dom_sf"/>
</dbReference>
<feature type="transmembrane region" description="Helical" evidence="8">
    <location>
        <begin position="422"/>
        <end position="442"/>
    </location>
</feature>
<evidence type="ECO:0000256" key="3">
    <source>
        <dbReference type="ARBA" id="ARBA00022475"/>
    </source>
</evidence>
<evidence type="ECO:0000256" key="1">
    <source>
        <dbReference type="ARBA" id="ARBA00004651"/>
    </source>
</evidence>
<feature type="domain" description="Mechanosensitive ion channel MscS C-terminal" evidence="11">
    <location>
        <begin position="639"/>
        <end position="725"/>
    </location>
</feature>
<dbReference type="Pfam" id="PF00924">
    <property type="entry name" value="MS_channel_2nd"/>
    <property type="match status" value="1"/>
</dbReference>
<feature type="transmembrane region" description="Helical" evidence="8">
    <location>
        <begin position="379"/>
        <end position="401"/>
    </location>
</feature>
<dbReference type="GO" id="GO:0008381">
    <property type="term" value="F:mechanosensitive monoatomic ion channel activity"/>
    <property type="evidence" value="ECO:0007669"/>
    <property type="project" value="InterPro"/>
</dbReference>
<dbReference type="InterPro" id="IPR011014">
    <property type="entry name" value="MscS_channel_TM-2"/>
</dbReference>
<gene>
    <name evidence="13" type="ORF">ABEG18_16625</name>
</gene>
<dbReference type="EMBL" id="CP157484">
    <property type="protein sequence ID" value="XBO37348.1"/>
    <property type="molecule type" value="Genomic_DNA"/>
</dbReference>
<dbReference type="InterPro" id="IPR049142">
    <property type="entry name" value="MS_channel_1st"/>
</dbReference>
<dbReference type="InterPro" id="IPR011066">
    <property type="entry name" value="MscS_channel_C_sf"/>
</dbReference>
<dbReference type="PANTHER" id="PTHR30460:SF0">
    <property type="entry name" value="MODERATE CONDUCTANCE MECHANOSENSITIVE CHANNEL YBIO"/>
    <property type="match status" value="1"/>
</dbReference>
<accession>A0AAU7JAF5</accession>
<comment type="similarity">
    <text evidence="2">Belongs to the MscS (TC 1.A.23) family.</text>
</comment>
<dbReference type="SUPFAM" id="SSF82689">
    <property type="entry name" value="Mechanosensitive channel protein MscS (YggB), C-terminal domain"/>
    <property type="match status" value="1"/>
</dbReference>
<feature type="transmembrane region" description="Helical" evidence="8">
    <location>
        <begin position="550"/>
        <end position="569"/>
    </location>
</feature>
<protein>
    <submittedName>
        <fullName evidence="13">Mechanosensitive ion channel family protein</fullName>
    </submittedName>
</protein>
<feature type="domain" description="Mechanosensitive ion channel transmembrane helices 2/3" evidence="12">
    <location>
        <begin position="526"/>
        <end position="566"/>
    </location>
</feature>
<evidence type="ECO:0000256" key="5">
    <source>
        <dbReference type="ARBA" id="ARBA00022989"/>
    </source>
</evidence>
<dbReference type="SUPFAM" id="SSF50182">
    <property type="entry name" value="Sm-like ribonucleoproteins"/>
    <property type="match status" value="1"/>
</dbReference>
<feature type="transmembrane region" description="Helical" evidence="8">
    <location>
        <begin position="271"/>
        <end position="291"/>
    </location>
</feature>
<comment type="subcellular location">
    <subcellularLocation>
        <location evidence="1">Cell membrane</location>
        <topology evidence="1">Multi-pass membrane protein</topology>
    </subcellularLocation>
</comment>
<feature type="region of interest" description="Disordered" evidence="7">
    <location>
        <begin position="749"/>
        <end position="775"/>
    </location>
</feature>
<dbReference type="InterPro" id="IPR045276">
    <property type="entry name" value="YbiO_bact"/>
</dbReference>
<proteinExistence type="inferred from homology"/>
<keyword evidence="5 8" id="KW-1133">Transmembrane helix</keyword>
<dbReference type="SUPFAM" id="SSF82861">
    <property type="entry name" value="Mechanosensitive channel protein MscS (YggB), transmembrane region"/>
    <property type="match status" value="1"/>
</dbReference>
<evidence type="ECO:0000256" key="8">
    <source>
        <dbReference type="SAM" id="Phobius"/>
    </source>
</evidence>
<feature type="signal peptide" evidence="9">
    <location>
        <begin position="1"/>
        <end position="32"/>
    </location>
</feature>
<feature type="transmembrane region" description="Helical" evidence="8">
    <location>
        <begin position="526"/>
        <end position="544"/>
    </location>
</feature>
<dbReference type="GO" id="GO:0005886">
    <property type="term" value="C:plasma membrane"/>
    <property type="evidence" value="ECO:0007669"/>
    <property type="project" value="UniProtKB-SubCell"/>
</dbReference>
<sequence>MSDPVRLTRRLAGFAALALVALLLAAAPWASASAASSPSSSALVPFSLNTGKKDGDAKAVPPDDPAKVPDFVSRLDDRQARALLLDTLSGKPKNEEARDRDTVSDIFGSVLAAARQYAARIVTVAQAWPQLLTLDERLTEYLGATRPGLVALLGWIALSFVAAGAVEYLVRLLFERLLARRRRLRGLPAPPQTLRHGGRLGVRCVGLASFMAVSSGLILAAPHAMSSIQQDFALSIAAGALLVRLADTLAYLCIAYLVPPSERAQRRVPRNAVRLAVVSTHATIIMGALILTDLRGAGVAFEARLIVGLALWCVLGLCVFAGLGRLKAITAKLSLDGPLAREGVIFRWLRLHWYGLARGVIGAVWLFTVLAALEAGPMAFEAGVLSLFVIAYTPAAVRLLTLVLRRSFARQRGHDEKSDPPWITSIVRCARILATVAALYGLGRVWGLDVFAYASDRLGESVARMVIDVAIILLLAYVVWEIIRAIIRSESVGEPVDPDEPEISFEEGSMKPQTRMQTFLPLVEKFLFVLVLIVAGMMILKTLGVDTGPLLAGAGIIGIAIGFGAQTLVKDIVSGIFFLLDDAFRLGEYVEIDQTRGTVEGISIRSLRIRHHRGAVHTVPFGTIQRLTNYSRDWIILKLEFLLAFETDLKKVKKIVKDIGKELLEDEEYGQHFLEPVKSQGVRRMEQIGMVIGVKFMAKPGEQFILRREVYQRVRDAFEKNGIAFARPQVVVQVPNAKMSAEESEAIAAAAAEAADMPPPPPQEMKQGGGAKKAS</sequence>
<keyword evidence="9" id="KW-0732">Signal</keyword>